<dbReference type="InterPro" id="IPR059120">
    <property type="entry name" value="Cullin-like_AB"/>
</dbReference>
<dbReference type="Gene3D" id="1.10.10.10">
    <property type="entry name" value="Winged helix-like DNA-binding domain superfamily/Winged helix DNA-binding domain"/>
    <property type="match status" value="1"/>
</dbReference>
<feature type="domain" description="Cullin family profile" evidence="4">
    <location>
        <begin position="67"/>
        <end position="285"/>
    </location>
</feature>
<dbReference type="SUPFAM" id="SSF75632">
    <property type="entry name" value="Cullin homology domain"/>
    <property type="match status" value="1"/>
</dbReference>
<dbReference type="SMART" id="SM00182">
    <property type="entry name" value="CULLIN"/>
    <property type="match status" value="1"/>
</dbReference>
<dbReference type="PANTHER" id="PTHR11932">
    <property type="entry name" value="CULLIN"/>
    <property type="match status" value="1"/>
</dbReference>
<evidence type="ECO:0000256" key="3">
    <source>
        <dbReference type="SAM" id="Phobius"/>
    </source>
</evidence>
<evidence type="ECO:0000256" key="1">
    <source>
        <dbReference type="PROSITE-ProRule" id="PRU00330"/>
    </source>
</evidence>
<dbReference type="SUPFAM" id="SSF46785">
    <property type="entry name" value="Winged helix' DNA-binding domain"/>
    <property type="match status" value="1"/>
</dbReference>
<dbReference type="InterPro" id="IPR019559">
    <property type="entry name" value="Cullin_neddylation_domain"/>
</dbReference>
<dbReference type="Pfam" id="PF10557">
    <property type="entry name" value="Cullin_Nedd8"/>
    <property type="match status" value="1"/>
</dbReference>
<evidence type="ECO:0000256" key="2">
    <source>
        <dbReference type="RuleBase" id="RU003829"/>
    </source>
</evidence>
<evidence type="ECO:0000313" key="6">
    <source>
        <dbReference type="Proteomes" id="UP000785679"/>
    </source>
</evidence>
<comment type="similarity">
    <text evidence="1 2">Belongs to the cullin family.</text>
</comment>
<dbReference type="Pfam" id="PF26557">
    <property type="entry name" value="Cullin_AB"/>
    <property type="match status" value="1"/>
</dbReference>
<dbReference type="Pfam" id="PF00888">
    <property type="entry name" value="Cullin"/>
    <property type="match status" value="1"/>
</dbReference>
<name>A0A8J8SX87_HALGN</name>
<proteinExistence type="inferred from homology"/>
<dbReference type="InterPro" id="IPR036388">
    <property type="entry name" value="WH-like_DNA-bd_sf"/>
</dbReference>
<protein>
    <recommendedName>
        <fullName evidence="4">Cullin family profile domain-containing protein</fullName>
    </recommendedName>
</protein>
<organism evidence="5 6">
    <name type="scientific">Halteria grandinella</name>
    <dbReference type="NCBI Taxonomy" id="5974"/>
    <lineage>
        <taxon>Eukaryota</taxon>
        <taxon>Sar</taxon>
        <taxon>Alveolata</taxon>
        <taxon>Ciliophora</taxon>
        <taxon>Intramacronucleata</taxon>
        <taxon>Spirotrichea</taxon>
        <taxon>Stichotrichia</taxon>
        <taxon>Sporadotrichida</taxon>
        <taxon>Halteriidae</taxon>
        <taxon>Halteria</taxon>
    </lineage>
</organism>
<dbReference type="InterPro" id="IPR036317">
    <property type="entry name" value="Cullin_homology_sf"/>
</dbReference>
<sequence length="403" mass="47588">MNIISYDTIYKDLATIIQAAQIDTINQVIQIKYFYEDKIKEICPIDEKIKSSLSSAFESAIFLKVNTLSEQFSQYLDSLLVKKDENKNEEQALGQIKKALDLLKYFSAKDIFEHFYTQRLTRRLLLDLSVSVNLEVEILQILKQQCGDQYVRKAEEVLKEVRKSYDYEHQGIRVNLVIISQNSWTLRNDQIPDFFLKNQKSIFQAQHQQEFKQKLLFWLVDCSHCQVKAFNKVLYLLIQYTLLVSAVQAMILDFYNFKKEYKPSELIETSGLSKDEILRNLIPLEKEKILLKTGANTFQLNFEFSSKRNIIKINQMQKNEKKEEIEQSTEKLLHDRKYVIDASIVKIMKRDKQHTLLEIINLVLKDLGLPINRQDIKQQIEVLTEKEYLQRDQNDMNLFIYLA</sequence>
<dbReference type="Gene3D" id="1.20.1310.10">
    <property type="entry name" value="Cullin Repeats"/>
    <property type="match status" value="1"/>
</dbReference>
<dbReference type="AlphaFoldDB" id="A0A8J8SX87"/>
<comment type="caution">
    <text evidence="5">The sequence shown here is derived from an EMBL/GenBank/DDBJ whole genome shotgun (WGS) entry which is preliminary data.</text>
</comment>
<keyword evidence="3" id="KW-0472">Membrane</keyword>
<keyword evidence="3" id="KW-0812">Transmembrane</keyword>
<dbReference type="InterPro" id="IPR045093">
    <property type="entry name" value="Cullin"/>
</dbReference>
<dbReference type="GO" id="GO:0031625">
    <property type="term" value="F:ubiquitin protein ligase binding"/>
    <property type="evidence" value="ECO:0007669"/>
    <property type="project" value="InterPro"/>
</dbReference>
<dbReference type="PROSITE" id="PS50069">
    <property type="entry name" value="CULLIN_2"/>
    <property type="match status" value="1"/>
</dbReference>
<gene>
    <name evidence="5" type="ORF">FGO68_gene4019</name>
</gene>
<evidence type="ECO:0000259" key="4">
    <source>
        <dbReference type="PROSITE" id="PS50069"/>
    </source>
</evidence>
<reference evidence="5" key="1">
    <citation type="submission" date="2019-06" db="EMBL/GenBank/DDBJ databases">
        <authorList>
            <person name="Zheng W."/>
        </authorList>
    </citation>
    <scope>NUCLEOTIDE SEQUENCE</scope>
    <source>
        <strain evidence="5">QDHG01</strain>
    </source>
</reference>
<dbReference type="EMBL" id="RRYP01017649">
    <property type="protein sequence ID" value="TNV74015.1"/>
    <property type="molecule type" value="Genomic_DNA"/>
</dbReference>
<dbReference type="Gene3D" id="3.30.230.130">
    <property type="entry name" value="Cullin, Chain C, Domain 2"/>
    <property type="match status" value="1"/>
</dbReference>
<dbReference type="GO" id="GO:0006511">
    <property type="term" value="P:ubiquitin-dependent protein catabolic process"/>
    <property type="evidence" value="ECO:0007669"/>
    <property type="project" value="InterPro"/>
</dbReference>
<evidence type="ECO:0000313" key="5">
    <source>
        <dbReference type="EMBL" id="TNV74015.1"/>
    </source>
</evidence>
<dbReference type="Proteomes" id="UP000785679">
    <property type="component" value="Unassembled WGS sequence"/>
</dbReference>
<dbReference type="OrthoDB" id="435621at2759"/>
<dbReference type="InterPro" id="IPR036390">
    <property type="entry name" value="WH_DNA-bd_sf"/>
</dbReference>
<dbReference type="InterPro" id="IPR016158">
    <property type="entry name" value="Cullin_homology"/>
</dbReference>
<feature type="transmembrane region" description="Helical" evidence="3">
    <location>
        <begin position="233"/>
        <end position="255"/>
    </location>
</feature>
<keyword evidence="6" id="KW-1185">Reference proteome</keyword>
<dbReference type="InterPro" id="IPR001373">
    <property type="entry name" value="Cullin_N"/>
</dbReference>
<accession>A0A8J8SX87</accession>
<keyword evidence="3" id="KW-1133">Transmembrane helix</keyword>
<dbReference type="FunFam" id="1.10.10.10:FF:000050">
    <property type="entry name" value="Cullin 4B"/>
    <property type="match status" value="1"/>
</dbReference>
<dbReference type="SMART" id="SM00884">
    <property type="entry name" value="Cullin_Nedd8"/>
    <property type="match status" value="1"/>
</dbReference>